<dbReference type="CDD" id="cd18793">
    <property type="entry name" value="SF2_C_SNF"/>
    <property type="match status" value="1"/>
</dbReference>
<dbReference type="InterPro" id="IPR013083">
    <property type="entry name" value="Znf_RING/FYVE/PHD"/>
</dbReference>
<dbReference type="InterPro" id="IPR052583">
    <property type="entry name" value="ATP-helicase/E3_Ub-Ligase"/>
</dbReference>
<feature type="region of interest" description="Disordered" evidence="7">
    <location>
        <begin position="1"/>
        <end position="44"/>
    </location>
</feature>
<dbReference type="InterPro" id="IPR027417">
    <property type="entry name" value="P-loop_NTPase"/>
</dbReference>
<dbReference type="Proteomes" id="UP001327560">
    <property type="component" value="Chromosome 2"/>
</dbReference>
<evidence type="ECO:0008006" key="12">
    <source>
        <dbReference type="Google" id="ProtNLM"/>
    </source>
</evidence>
<dbReference type="GO" id="GO:0016787">
    <property type="term" value="F:hydrolase activity"/>
    <property type="evidence" value="ECO:0007669"/>
    <property type="project" value="UniProtKB-KW"/>
</dbReference>
<dbReference type="EMBL" id="CP136891">
    <property type="protein sequence ID" value="WOK95874.1"/>
    <property type="molecule type" value="Genomic_DNA"/>
</dbReference>
<dbReference type="InterPro" id="IPR001650">
    <property type="entry name" value="Helicase_C-like"/>
</dbReference>
<feature type="domain" description="Helicase ATP-binding" evidence="9">
    <location>
        <begin position="472"/>
        <end position="665"/>
    </location>
</feature>
<proteinExistence type="inferred from homology"/>
<protein>
    <recommendedName>
        <fullName evidence="12">E3 ubiquitin-protein ligase SHPRH</fullName>
    </recommendedName>
</protein>
<dbReference type="Pfam" id="PF00271">
    <property type="entry name" value="Helicase_C"/>
    <property type="match status" value="1"/>
</dbReference>
<dbReference type="PANTHER" id="PTHR45865:SF1">
    <property type="entry name" value="E3 UBIQUITIN-PROTEIN LIGASE SHPRH"/>
    <property type="match status" value="1"/>
</dbReference>
<keyword evidence="5" id="KW-0862">Zinc</keyword>
<dbReference type="SMART" id="SM00487">
    <property type="entry name" value="DEXDc"/>
    <property type="match status" value="1"/>
</dbReference>
<dbReference type="InterPro" id="IPR048686">
    <property type="entry name" value="SHPRH_helical_1st"/>
</dbReference>
<evidence type="ECO:0000256" key="5">
    <source>
        <dbReference type="ARBA" id="ARBA00022833"/>
    </source>
</evidence>
<dbReference type="Gene3D" id="3.30.40.10">
    <property type="entry name" value="Zinc/RING finger domain, C3HC4 (zinc finger)"/>
    <property type="match status" value="2"/>
</dbReference>
<dbReference type="InterPro" id="IPR000330">
    <property type="entry name" value="SNF2_N"/>
</dbReference>
<evidence type="ECO:0000313" key="11">
    <source>
        <dbReference type="Proteomes" id="UP001327560"/>
    </source>
</evidence>
<comment type="similarity">
    <text evidence="1">Belongs to the SNF2/RAD54 helicase family. RAD16 subfamily.</text>
</comment>
<dbReference type="InterPro" id="IPR038718">
    <property type="entry name" value="SNF2-like_sf"/>
</dbReference>
<reference evidence="10 11" key="1">
    <citation type="submission" date="2023-10" db="EMBL/GenBank/DDBJ databases">
        <title>Chromosome-scale genome assembly provides insights into flower coloration mechanisms of Canna indica.</title>
        <authorList>
            <person name="Li C."/>
        </authorList>
    </citation>
    <scope>NUCLEOTIDE SEQUENCE [LARGE SCALE GENOMIC DNA]</scope>
    <source>
        <tissue evidence="10">Flower</tissue>
    </source>
</reference>
<dbReference type="SUPFAM" id="SSF57903">
    <property type="entry name" value="FYVE/PHD zinc finger"/>
    <property type="match status" value="1"/>
</dbReference>
<sequence>MGRKKSRPIRSGCTISETNTQNCSEPQHLVNSSSSKQVGADDTEEHSDCRKPIYIDLDCSNWDSSEHFDVAELTLNDVKLSDGIINYGLIKDSFSKFKFSLRFCLRNVKEGSFRLGQWPVLSASESIFLEYLVVEDGNTEERRNCSVLLSGIFDGPDESVSSLVHLVSLKFMALRLIHVVEDFKDVPSFRFRVELLKNAFDACESLLETVRQPWRKSMMNAMSWLRPEVTTSESIYGLELISSSVYTEEAATNAPIKHAQLDVAGFYEAIKPSREEPMLDEELPDLLPCLRPYQRRAAYWMVQREKAANRTSDEKLPVQQSSPYSVPVVFLDESSKMFYNPFNGNVSLHPDSSSSYVSGGILADEMGLGKTVELLACILAHHRPSLETGFIYKNHSQDIQSEIKIKRQKRERVECICGAASESSKYRGLWVQCDLCDAWQHAQCVGYSHKDNTLLSHENGTEGGSVKVLPKSKSNRKNKDASNIVETGGDYICCLCSELIEAATIDTYSGATLIVCPAPILVQWQSEIMRHTRSGSLKLCIYEGARNLDSLINSRTDMVELASADIVLTTYDILKEDLSHDSDRHDGDRHFLRFQKRYPVVPTPLTRINWWRLCLDEAQMVECNQASMTEMAMRLHAQHRWCITGTPIQRRLDDMYGLLRFLRASPFDVYRWWVEIIRDPYERRDVIAMQFVHNLFKQIMWRSSKVHVADELQLPSQEECLSWLTFSSIEEHFYQKQHETCVSHAHEIIKNLKEDYHKRAAGSDLDASCYGFLSHSDVAKLIGPLLKLRQACCHPQVGSSGLCSLQQNPLTMEEILDVLIGKSKIEGEEALRKIISSLNGLAAIAIIEEDAKKAVSLYREALALADENSVDFRLDPLLSLHIHHNLAELIPLTSEFSQHCLSAGSNPHENIETKKRKATAVGKFEKYYVKRGKSSKDCKPTLTRNSTSLVQHNTTDSVTSSWPFFAPTDNEVNHSEVDAPSSSSTLYASAKIGSESDSPCRVFSGCYAVSCLRKTCENIKQKYLSVFIGKMSLAQEEFKNSSMQVSSILKEMENQNKVWWLHALELISQNKESSEELKRKIEQALSRNAQSAGLSRVSSRFKSLSGLMYNIQASLDSLGNSRQALINRLVEIDQTMDNPKDDDIERLRYCPNCYDDGDGPLCLHCELDDLFQVYEARLSLVRKASNCTTFESVEEALDVRKRNFELNLFFRNKKTSVELGTRNEKCKQRLVKEAIQVLKVPSELETTLKVIKTHSKAIVGKQGMESAKSHLLLFEAMRKEYAHARSLSKSQAQVFRALDEIKMATTRLRLKATEDEPAAINVLTKEELVPCSLQLSSEKFVSLSSLQRIKGQLRYLKGMALSKQIGEHPCLDLSSIPQATAKTSPLEIKESMCQRDDKPCPVCHEKIMNQKMVFECGHVVCCKCCLEMTERAVVHSAKNQRKWIACPTCRQRTDFDNIAYVDEKQSMGSNSQPSSTSETKVVSENSIRVQGSYGTKIEAITRRILWIASNDQQAKILVFSSWNDVLDVLGHALAANNITYVRMKGGRKSQVAIAQFKEQETLQTGEKTKRPLIASKPVQVLMMLVQHGANGLNLLEAQHVILIEPLLNPGAEAQAISRIHRVGQDKKTFIHRFIVKNTIEESIYKLNRTRTVSSIISAKLSKNQDQPVWTLTDVESLFPLTSPSKLDEDGSESAVSLRNLPAAVAAGLAAQRRLTEGQNNLQ</sequence>
<organism evidence="10 11">
    <name type="scientific">Canna indica</name>
    <name type="common">Indian-shot</name>
    <dbReference type="NCBI Taxonomy" id="4628"/>
    <lineage>
        <taxon>Eukaryota</taxon>
        <taxon>Viridiplantae</taxon>
        <taxon>Streptophyta</taxon>
        <taxon>Embryophyta</taxon>
        <taxon>Tracheophyta</taxon>
        <taxon>Spermatophyta</taxon>
        <taxon>Magnoliopsida</taxon>
        <taxon>Liliopsida</taxon>
        <taxon>Zingiberales</taxon>
        <taxon>Cannaceae</taxon>
        <taxon>Canna</taxon>
    </lineage>
</organism>
<dbReference type="Gene3D" id="3.40.50.10810">
    <property type="entry name" value="Tandem AAA-ATPase domain"/>
    <property type="match status" value="2"/>
</dbReference>
<feature type="domain" description="RING-type" evidence="8">
    <location>
        <begin position="1400"/>
        <end position="1450"/>
    </location>
</feature>
<evidence type="ECO:0000313" key="10">
    <source>
        <dbReference type="EMBL" id="WOK95874.1"/>
    </source>
</evidence>
<dbReference type="GO" id="GO:0005524">
    <property type="term" value="F:ATP binding"/>
    <property type="evidence" value="ECO:0007669"/>
    <property type="project" value="InterPro"/>
</dbReference>
<dbReference type="GO" id="GO:0008270">
    <property type="term" value="F:zinc ion binding"/>
    <property type="evidence" value="ECO:0007669"/>
    <property type="project" value="UniProtKB-KW"/>
</dbReference>
<keyword evidence="2" id="KW-0479">Metal-binding</keyword>
<dbReference type="InterPro" id="IPR011011">
    <property type="entry name" value="Znf_FYVE_PHD"/>
</dbReference>
<dbReference type="SMART" id="SM00249">
    <property type="entry name" value="PHD"/>
    <property type="match status" value="1"/>
</dbReference>
<dbReference type="SUPFAM" id="SSF52540">
    <property type="entry name" value="P-loop containing nucleoside triphosphate hydrolases"/>
    <property type="match status" value="2"/>
</dbReference>
<gene>
    <name evidence="10" type="ORF">Cni_G04581</name>
</gene>
<keyword evidence="3 6" id="KW-0863">Zinc-finger</keyword>
<keyword evidence="4" id="KW-0378">Hydrolase</keyword>
<dbReference type="InterPro" id="IPR049730">
    <property type="entry name" value="SNF2/RAD54-like_C"/>
</dbReference>
<evidence type="ECO:0000256" key="6">
    <source>
        <dbReference type="PROSITE-ProRule" id="PRU00175"/>
    </source>
</evidence>
<evidence type="ECO:0000256" key="4">
    <source>
        <dbReference type="ARBA" id="ARBA00022801"/>
    </source>
</evidence>
<evidence type="ECO:0000259" key="8">
    <source>
        <dbReference type="PROSITE" id="PS50089"/>
    </source>
</evidence>
<dbReference type="InterPro" id="IPR001965">
    <property type="entry name" value="Znf_PHD"/>
</dbReference>
<dbReference type="PROSITE" id="PS50089">
    <property type="entry name" value="ZF_RING_2"/>
    <property type="match status" value="1"/>
</dbReference>
<dbReference type="SMART" id="SM00184">
    <property type="entry name" value="RING"/>
    <property type="match status" value="1"/>
</dbReference>
<dbReference type="SUPFAM" id="SSF57850">
    <property type="entry name" value="RING/U-box"/>
    <property type="match status" value="1"/>
</dbReference>
<dbReference type="CDD" id="cd15517">
    <property type="entry name" value="PHD_TCF19_like"/>
    <property type="match status" value="1"/>
</dbReference>
<evidence type="ECO:0000259" key="9">
    <source>
        <dbReference type="PROSITE" id="PS51192"/>
    </source>
</evidence>
<keyword evidence="11" id="KW-1185">Reference proteome</keyword>
<dbReference type="PANTHER" id="PTHR45865">
    <property type="entry name" value="E3 UBIQUITIN-PROTEIN LIGASE SHPRH FAMILY MEMBER"/>
    <property type="match status" value="1"/>
</dbReference>
<dbReference type="CDD" id="cd18070">
    <property type="entry name" value="DEXQc_SHPRH"/>
    <property type="match status" value="1"/>
</dbReference>
<dbReference type="Pfam" id="PF21325">
    <property type="entry name" value="SHPRH_helical-1st"/>
    <property type="match status" value="1"/>
</dbReference>
<evidence type="ECO:0000256" key="3">
    <source>
        <dbReference type="ARBA" id="ARBA00022771"/>
    </source>
</evidence>
<evidence type="ECO:0000256" key="7">
    <source>
        <dbReference type="SAM" id="MobiDB-lite"/>
    </source>
</evidence>
<feature type="region of interest" description="Disordered" evidence="7">
    <location>
        <begin position="461"/>
        <end position="480"/>
    </location>
</feature>
<evidence type="ECO:0000256" key="2">
    <source>
        <dbReference type="ARBA" id="ARBA00022723"/>
    </source>
</evidence>
<dbReference type="InterPro" id="IPR014001">
    <property type="entry name" value="Helicase_ATP-bd"/>
</dbReference>
<evidence type="ECO:0000256" key="1">
    <source>
        <dbReference type="ARBA" id="ARBA00008438"/>
    </source>
</evidence>
<feature type="compositionally biased region" description="Polar residues" evidence="7">
    <location>
        <begin position="13"/>
        <end position="37"/>
    </location>
</feature>
<accession>A0AAQ3Q4M4</accession>
<dbReference type="PROSITE" id="PS51192">
    <property type="entry name" value="HELICASE_ATP_BIND_1"/>
    <property type="match status" value="1"/>
</dbReference>
<dbReference type="Pfam" id="PF00176">
    <property type="entry name" value="SNF2-rel_dom"/>
    <property type="match status" value="1"/>
</dbReference>
<dbReference type="Gene3D" id="3.40.50.300">
    <property type="entry name" value="P-loop containing nucleotide triphosphate hydrolases"/>
    <property type="match status" value="1"/>
</dbReference>
<dbReference type="InterPro" id="IPR001841">
    <property type="entry name" value="Znf_RING"/>
</dbReference>
<name>A0AAQ3Q4M4_9LILI</name>